<dbReference type="EMBL" id="JAAJBJ010000007">
    <property type="protein sequence ID" value="NGG36866.1"/>
    <property type="molecule type" value="Genomic_DNA"/>
</dbReference>
<dbReference type="Proteomes" id="UP000488776">
    <property type="component" value="Unassembled WGS sequence"/>
</dbReference>
<dbReference type="EMBL" id="WDOP01000002">
    <property type="protein sequence ID" value="KAB7487211.1"/>
    <property type="molecule type" value="Genomic_DNA"/>
</dbReference>
<name>A0A0M4MGP2_BIFBI</name>
<reference evidence="2 6" key="2">
    <citation type="journal article" date="2019" name="Nat. Med.">
        <title>A library of human gut bacterial isolates paired with longitudinal multiomics data enables mechanistic microbiome research.</title>
        <authorList>
            <person name="Poyet M."/>
            <person name="Groussin M."/>
            <person name="Gibbons S.M."/>
            <person name="Avila-Pacheco J."/>
            <person name="Jiang X."/>
            <person name="Kearney S.M."/>
            <person name="Perrotta A.R."/>
            <person name="Berdy B."/>
            <person name="Zhao S."/>
            <person name="Lieberman T.D."/>
            <person name="Swanson P.K."/>
            <person name="Smith M."/>
            <person name="Roesemann S."/>
            <person name="Alexander J.E."/>
            <person name="Rich S.A."/>
            <person name="Livny J."/>
            <person name="Vlamakis H."/>
            <person name="Clish C."/>
            <person name="Bullock K."/>
            <person name="Deik A."/>
            <person name="Scott J."/>
            <person name="Pierce K.A."/>
            <person name="Xavier R.J."/>
            <person name="Alm E.J."/>
        </authorList>
    </citation>
    <scope>NUCLEOTIDE SEQUENCE [LARGE SCALE GENOMIC DNA]</scope>
    <source>
        <strain evidence="2 6">BIOML-A13</strain>
    </source>
</reference>
<dbReference type="AlphaFoldDB" id="A0A0M4MGP2"/>
<evidence type="ECO:0000313" key="5">
    <source>
        <dbReference type="Proteomes" id="UP000283727"/>
    </source>
</evidence>
<reference evidence="3 7" key="3">
    <citation type="submission" date="2020-02" db="EMBL/GenBank/DDBJ databases">
        <title>Antibiotic susceptibility profiles of lactic acid bacteria isolated from the human vagina and genetic basis of atypical resistances.</title>
        <authorList>
            <person name="Sirichoat A."/>
            <person name="Florez A.B."/>
            <person name="Vazquez L."/>
            <person name="Buppasiri P."/>
            <person name="Panya M."/>
            <person name="Lulitanond V."/>
            <person name="Mayo B."/>
        </authorList>
    </citation>
    <scope>NUCLEOTIDE SEQUENCE [LARGE SCALE GENOMIC DNA]</scope>
    <source>
        <strain evidence="3 7">VA07-1AN</strain>
    </source>
</reference>
<dbReference type="EMBL" id="QRLR01000007">
    <property type="protein sequence ID" value="RHJ21961.1"/>
    <property type="molecule type" value="Genomic_DNA"/>
</dbReference>
<comment type="function">
    <text evidence="1">Could be involved in insertion of integral membrane proteins into the membrane.</text>
</comment>
<evidence type="ECO:0000313" key="2">
    <source>
        <dbReference type="EMBL" id="KAB7487211.1"/>
    </source>
</evidence>
<evidence type="ECO:0000313" key="7">
    <source>
        <dbReference type="Proteomes" id="UP000488776"/>
    </source>
</evidence>
<evidence type="ECO:0000256" key="1">
    <source>
        <dbReference type="HAMAP-Rule" id="MF_00386"/>
    </source>
</evidence>
<dbReference type="SMART" id="SM01234">
    <property type="entry name" value="Haemolytic"/>
    <property type="match status" value="1"/>
</dbReference>
<dbReference type="Proteomes" id="UP000451386">
    <property type="component" value="Unassembled WGS sequence"/>
</dbReference>
<dbReference type="Proteomes" id="UP000283727">
    <property type="component" value="Unassembled WGS sequence"/>
</dbReference>
<sequence>MSAIGSALIGMIKWYQRAISAKTPPCCKYYPSCSHYAITAVRRFGAVRGIVLFIWRFLRCNPWSRGGIDDVPQHFSLCYRFRWSKAYEKPRLTPMADD</sequence>
<dbReference type="NCBIfam" id="TIGR00278">
    <property type="entry name" value="membrane protein insertion efficiency factor YidD"/>
    <property type="match status" value="1"/>
</dbReference>
<accession>A0A0M4MGP2</accession>
<organism evidence="4 5">
    <name type="scientific">Bifidobacterium bifidum</name>
    <dbReference type="NCBI Taxonomy" id="1681"/>
    <lineage>
        <taxon>Bacteria</taxon>
        <taxon>Bacillati</taxon>
        <taxon>Actinomycetota</taxon>
        <taxon>Actinomycetes</taxon>
        <taxon>Bifidobacteriales</taxon>
        <taxon>Bifidobacteriaceae</taxon>
        <taxon>Bifidobacterium</taxon>
    </lineage>
</organism>
<proteinExistence type="inferred from homology"/>
<dbReference type="Pfam" id="PF01809">
    <property type="entry name" value="YidD"/>
    <property type="match status" value="1"/>
</dbReference>
<evidence type="ECO:0000313" key="6">
    <source>
        <dbReference type="Proteomes" id="UP000451386"/>
    </source>
</evidence>
<evidence type="ECO:0000313" key="4">
    <source>
        <dbReference type="EMBL" id="RHJ21961.1"/>
    </source>
</evidence>
<keyword evidence="1" id="KW-0472">Membrane</keyword>
<dbReference type="GO" id="GO:0005886">
    <property type="term" value="C:plasma membrane"/>
    <property type="evidence" value="ECO:0007669"/>
    <property type="project" value="UniProtKB-SubCell"/>
</dbReference>
<dbReference type="HAMAP" id="MF_00386">
    <property type="entry name" value="UPF0161_YidD"/>
    <property type="match status" value="1"/>
</dbReference>
<reference evidence="4 5" key="1">
    <citation type="submission" date="2018-08" db="EMBL/GenBank/DDBJ databases">
        <title>A genome reference for cultivated species of the human gut microbiota.</title>
        <authorList>
            <person name="Zou Y."/>
            <person name="Xue W."/>
            <person name="Luo G."/>
        </authorList>
    </citation>
    <scope>NUCLEOTIDE SEQUENCE [LARGE SCALE GENOMIC DNA]</scope>
    <source>
        <strain evidence="4 5">AM12-10</strain>
    </source>
</reference>
<protein>
    <recommendedName>
        <fullName evidence="1">Putative membrane protein insertion efficiency factor</fullName>
    </recommendedName>
</protein>
<keyword evidence="1" id="KW-1003">Cell membrane</keyword>
<dbReference type="PANTHER" id="PTHR33383">
    <property type="entry name" value="MEMBRANE PROTEIN INSERTION EFFICIENCY FACTOR-RELATED"/>
    <property type="match status" value="1"/>
</dbReference>
<dbReference type="RefSeq" id="WP_003815922.1">
    <property type="nucleotide sequence ID" value="NZ_AP018132.1"/>
</dbReference>
<comment type="similarity">
    <text evidence="1">Belongs to the UPF0161 family.</text>
</comment>
<gene>
    <name evidence="2" type="primary">yidD</name>
    <name evidence="4" type="ORF">DW137_10105</name>
    <name evidence="3" type="ORF">G5T23_07590</name>
    <name evidence="2" type="ORF">GBA83_04355</name>
</gene>
<comment type="caution">
    <text evidence="4">The sequence shown here is derived from an EMBL/GenBank/DDBJ whole genome shotgun (WGS) entry which is preliminary data.</text>
</comment>
<evidence type="ECO:0000313" key="3">
    <source>
        <dbReference type="EMBL" id="NGG36866.1"/>
    </source>
</evidence>
<comment type="subcellular location">
    <subcellularLocation>
        <location evidence="1">Cell membrane</location>
        <topology evidence="1">Peripheral membrane protein</topology>
        <orientation evidence="1">Cytoplasmic side</orientation>
    </subcellularLocation>
</comment>
<dbReference type="PANTHER" id="PTHR33383:SF1">
    <property type="entry name" value="MEMBRANE PROTEIN INSERTION EFFICIENCY FACTOR-RELATED"/>
    <property type="match status" value="1"/>
</dbReference>
<dbReference type="InterPro" id="IPR002696">
    <property type="entry name" value="Membr_insert_effic_factor_YidD"/>
</dbReference>